<dbReference type="Proteomes" id="UP001159427">
    <property type="component" value="Unassembled WGS sequence"/>
</dbReference>
<reference evidence="2 3" key="1">
    <citation type="submission" date="2022-05" db="EMBL/GenBank/DDBJ databases">
        <authorList>
            <consortium name="Genoscope - CEA"/>
            <person name="William W."/>
        </authorList>
    </citation>
    <scope>NUCLEOTIDE SEQUENCE [LARGE SCALE GENOMIC DNA]</scope>
</reference>
<accession>A0ABN8MCW0</accession>
<dbReference type="EMBL" id="CALNXI010000456">
    <property type="protein sequence ID" value="CAH3027497.1"/>
    <property type="molecule type" value="Genomic_DNA"/>
</dbReference>
<protein>
    <submittedName>
        <fullName evidence="2">Uncharacterized protein</fullName>
    </submittedName>
</protein>
<name>A0ABN8MCW0_9CNID</name>
<keyword evidence="1" id="KW-0732">Signal</keyword>
<feature type="signal peptide" evidence="1">
    <location>
        <begin position="1"/>
        <end position="22"/>
    </location>
</feature>
<gene>
    <name evidence="2" type="ORF">PEVE_00031695</name>
</gene>
<organism evidence="2 3">
    <name type="scientific">Porites evermanni</name>
    <dbReference type="NCBI Taxonomy" id="104178"/>
    <lineage>
        <taxon>Eukaryota</taxon>
        <taxon>Metazoa</taxon>
        <taxon>Cnidaria</taxon>
        <taxon>Anthozoa</taxon>
        <taxon>Hexacorallia</taxon>
        <taxon>Scleractinia</taxon>
        <taxon>Fungiina</taxon>
        <taxon>Poritidae</taxon>
        <taxon>Porites</taxon>
    </lineage>
</organism>
<keyword evidence="3" id="KW-1185">Reference proteome</keyword>
<sequence length="165" mass="19589">MKIFFCVVLLLLVITQSLLVRSDVPQAEKRALRGSPFVIKRFVPQAEKPSKRDHIWDYLFDAHAQAEADQDPCQWRCRDWCQKRCRDEDEECLDGCLNIYGRRWRKCIRKCKNGDLDRPEGKENKKKKRKKKSRKNNARFQFLRQDIKHCSCYTLSCSVIICGTF</sequence>
<evidence type="ECO:0000313" key="3">
    <source>
        <dbReference type="Proteomes" id="UP001159427"/>
    </source>
</evidence>
<evidence type="ECO:0000256" key="1">
    <source>
        <dbReference type="SAM" id="SignalP"/>
    </source>
</evidence>
<feature type="chain" id="PRO_5045235870" evidence="1">
    <location>
        <begin position="23"/>
        <end position="165"/>
    </location>
</feature>
<proteinExistence type="predicted"/>
<evidence type="ECO:0000313" key="2">
    <source>
        <dbReference type="EMBL" id="CAH3027497.1"/>
    </source>
</evidence>
<comment type="caution">
    <text evidence="2">The sequence shown here is derived from an EMBL/GenBank/DDBJ whole genome shotgun (WGS) entry which is preliminary data.</text>
</comment>